<organism evidence="2 3">
    <name type="scientific">Neodothiora populina</name>
    <dbReference type="NCBI Taxonomy" id="2781224"/>
    <lineage>
        <taxon>Eukaryota</taxon>
        <taxon>Fungi</taxon>
        <taxon>Dikarya</taxon>
        <taxon>Ascomycota</taxon>
        <taxon>Pezizomycotina</taxon>
        <taxon>Dothideomycetes</taxon>
        <taxon>Dothideomycetidae</taxon>
        <taxon>Dothideales</taxon>
        <taxon>Dothioraceae</taxon>
        <taxon>Neodothiora</taxon>
    </lineage>
</organism>
<evidence type="ECO:0000256" key="1">
    <source>
        <dbReference type="SAM" id="SignalP"/>
    </source>
</evidence>
<reference evidence="2 3" key="1">
    <citation type="submission" date="2024-07" db="EMBL/GenBank/DDBJ databases">
        <title>Draft sequence of the Neodothiora populina.</title>
        <authorList>
            <person name="Drown D.D."/>
            <person name="Schuette U.S."/>
            <person name="Buechlein A.B."/>
            <person name="Rusch D.R."/>
            <person name="Winton L.W."/>
            <person name="Adams G.A."/>
        </authorList>
    </citation>
    <scope>NUCLEOTIDE SEQUENCE [LARGE SCALE GENOMIC DNA]</scope>
    <source>
        <strain evidence="2 3">CPC 39397</strain>
    </source>
</reference>
<comment type="caution">
    <text evidence="2">The sequence shown here is derived from an EMBL/GenBank/DDBJ whole genome shotgun (WGS) entry which is preliminary data.</text>
</comment>
<keyword evidence="1" id="KW-0732">Signal</keyword>
<sequence>MLFSILLTSAVLPLLAVASPLKPRAGGPAFSPIPANCTLINALPHASDHPGNGTVNSWKPSDAVMNQTVYSYYLEQPDFYTYNKRYEGCLEQCNSVTGCKSVVFANNAPTPKGYYGTTGGVLSVGCVMFGTYLTPDDFVPAIDGQWVNETSANIYC</sequence>
<evidence type="ECO:0000313" key="2">
    <source>
        <dbReference type="EMBL" id="KAL1302041.1"/>
    </source>
</evidence>
<dbReference type="EMBL" id="JBFMKM010000012">
    <property type="protein sequence ID" value="KAL1302041.1"/>
    <property type="molecule type" value="Genomic_DNA"/>
</dbReference>
<proteinExistence type="predicted"/>
<evidence type="ECO:0008006" key="4">
    <source>
        <dbReference type="Google" id="ProtNLM"/>
    </source>
</evidence>
<dbReference type="RefSeq" id="XP_069198317.1">
    <property type="nucleotide sequence ID" value="XM_069341809.1"/>
</dbReference>
<feature type="chain" id="PRO_5045202017" description="Apple domain-containing protein" evidence="1">
    <location>
        <begin position="19"/>
        <end position="156"/>
    </location>
</feature>
<dbReference type="Proteomes" id="UP001562354">
    <property type="component" value="Unassembled WGS sequence"/>
</dbReference>
<keyword evidence="3" id="KW-1185">Reference proteome</keyword>
<accession>A0ABR3P7K5</accession>
<name>A0ABR3P7K5_9PEZI</name>
<dbReference type="GeneID" id="95976190"/>
<gene>
    <name evidence="2" type="ORF">AAFC00_002488</name>
</gene>
<protein>
    <recommendedName>
        <fullName evidence="4">Apple domain-containing protein</fullName>
    </recommendedName>
</protein>
<feature type="signal peptide" evidence="1">
    <location>
        <begin position="1"/>
        <end position="18"/>
    </location>
</feature>
<evidence type="ECO:0000313" key="3">
    <source>
        <dbReference type="Proteomes" id="UP001562354"/>
    </source>
</evidence>